<dbReference type="Pfam" id="PF01702">
    <property type="entry name" value="TGT"/>
    <property type="match status" value="2"/>
</dbReference>
<comment type="function">
    <text evidence="4">Catalyzes the base-exchange of a guanine (G) residue with the queuine precursor 7-aminomethyl-7-deazaguanine (PreQ1) at position 34 (anticodon wobble position) in tRNAs with GU(N) anticodons (tRNA-Asp, -Asn, -His and -Tyr). Catalysis occurs through a double-displacement mechanism. The nucleophile active site attacks the C1' of nucleotide 34 to detach the guanine base from the RNA, forming a covalent enzyme-RNA intermediate. The proton acceptor active site deprotonates the incoming PreQ1, allowing a nucleophilic attack on the C1' of the ribose to form the product. After dissociation, two additional enzymatic reactions on the tRNA convert PreQ1 to queuine (Q), resulting in the hypermodified nucleoside queuosine (7-(((4,5-cis-dihydroxy-2-cyclopenten-1-yl)amino)methyl)-7-deazaguanosine).</text>
</comment>
<feature type="region of interest" description="RNA binding; important for wobble base 34 recognition" evidence="4">
    <location>
        <begin position="325"/>
        <end position="329"/>
    </location>
</feature>
<comment type="caution">
    <text evidence="4">Lacks conserved residue(s) required for the propagation of feature annotation.</text>
</comment>
<gene>
    <name evidence="4 7" type="primary">tgt</name>
    <name evidence="7" type="ORF">A2563_03310</name>
</gene>
<evidence type="ECO:0000256" key="1">
    <source>
        <dbReference type="ARBA" id="ARBA00022676"/>
    </source>
</evidence>
<feature type="binding site" evidence="4">
    <location>
        <position position="394"/>
    </location>
    <ligand>
        <name>Zn(2+)</name>
        <dbReference type="ChEBI" id="CHEBI:29105"/>
    </ligand>
</feature>
<dbReference type="GO" id="GO:0046872">
    <property type="term" value="F:metal ion binding"/>
    <property type="evidence" value="ECO:0007669"/>
    <property type="project" value="UniProtKB-KW"/>
</dbReference>
<keyword evidence="4" id="KW-0862">Zinc</keyword>
<keyword evidence="2 4" id="KW-0808">Transferase</keyword>
<dbReference type="Gene3D" id="3.20.20.105">
    <property type="entry name" value="Queuine tRNA-ribosyltransferase-like"/>
    <property type="match status" value="1"/>
</dbReference>
<name>A0A1F6P915_9BACT</name>
<comment type="pathway">
    <text evidence="4">tRNA modification; tRNA-queuosine biosynthesis.</text>
</comment>
<accession>A0A1F6P915</accession>
<comment type="cofactor">
    <cofactor evidence="4">
        <name>Zn(2+)</name>
        <dbReference type="ChEBI" id="CHEBI:29105"/>
    </cofactor>
    <text evidence="4">Binds 1 zinc ion per subunit.</text>
</comment>
<keyword evidence="4" id="KW-0671">Queuosine biosynthesis</keyword>
<evidence type="ECO:0000259" key="6">
    <source>
        <dbReference type="Pfam" id="PF01702"/>
    </source>
</evidence>
<feature type="active site" description="Proton acceptor" evidence="4">
    <location>
        <position position="92"/>
    </location>
</feature>
<feature type="binding site" evidence="4">
    <location>
        <position position="368"/>
    </location>
    <ligand>
        <name>Zn(2+)</name>
        <dbReference type="ChEBI" id="CHEBI:29105"/>
    </ligand>
</feature>
<dbReference type="PANTHER" id="PTHR46499">
    <property type="entry name" value="QUEUINE TRNA-RIBOSYLTRANSFERASE"/>
    <property type="match status" value="1"/>
</dbReference>
<evidence type="ECO:0000313" key="8">
    <source>
        <dbReference type="Proteomes" id="UP000176634"/>
    </source>
</evidence>
<protein>
    <recommendedName>
        <fullName evidence="4">Queuine tRNA-ribosyltransferase</fullName>
        <ecNumber evidence="4">2.4.2.29</ecNumber>
    </recommendedName>
    <alternativeName>
        <fullName evidence="4">Guanine insertion enzyme</fullName>
    </alternativeName>
    <alternativeName>
        <fullName evidence="4">tRNA-guanine transglycosylase</fullName>
    </alternativeName>
</protein>
<comment type="catalytic activity">
    <reaction evidence="4">
        <text>7-aminomethyl-7-carbaguanine + guanosine(34) in tRNA = 7-aminomethyl-7-carbaguanosine(34) in tRNA + guanine</text>
        <dbReference type="Rhea" id="RHEA:24104"/>
        <dbReference type="Rhea" id="RHEA-COMP:10341"/>
        <dbReference type="Rhea" id="RHEA-COMP:10342"/>
        <dbReference type="ChEBI" id="CHEBI:16235"/>
        <dbReference type="ChEBI" id="CHEBI:58703"/>
        <dbReference type="ChEBI" id="CHEBI:74269"/>
        <dbReference type="ChEBI" id="CHEBI:82833"/>
        <dbReference type="EC" id="2.4.2.29"/>
    </reaction>
</comment>
<dbReference type="PANTHER" id="PTHR46499:SF1">
    <property type="entry name" value="QUEUINE TRNA-RIBOSYLTRANSFERASE"/>
    <property type="match status" value="1"/>
</dbReference>
<dbReference type="HAMAP" id="MF_00168">
    <property type="entry name" value="Q_tRNA_Tgt"/>
    <property type="match status" value="1"/>
</dbReference>
<keyword evidence="4" id="KW-0479">Metal-binding</keyword>
<feature type="active site" description="Nucleophile" evidence="4">
    <location>
        <position position="320"/>
    </location>
</feature>
<evidence type="ECO:0000256" key="2">
    <source>
        <dbReference type="ARBA" id="ARBA00022679"/>
    </source>
</evidence>
<feature type="region of interest" description="Disordered" evidence="5">
    <location>
        <begin position="103"/>
        <end position="152"/>
    </location>
</feature>
<keyword evidence="1 4" id="KW-0328">Glycosyltransferase</keyword>
<feature type="binding site" evidence="4">
    <location>
        <position position="192"/>
    </location>
    <ligand>
        <name>substrate</name>
    </ligand>
</feature>
<dbReference type="GO" id="GO:0008616">
    <property type="term" value="P:tRNA queuosine(34) biosynthetic process"/>
    <property type="evidence" value="ECO:0007669"/>
    <property type="project" value="UniProtKB-UniRule"/>
</dbReference>
<feature type="domain" description="tRNA-guanine(15) transglycosylase-like" evidence="6">
    <location>
        <begin position="149"/>
        <end position="422"/>
    </location>
</feature>
<dbReference type="InterPro" id="IPR002616">
    <property type="entry name" value="tRNA_ribo_trans-like"/>
</dbReference>
<dbReference type="GO" id="GO:0008479">
    <property type="term" value="F:tRNA-guanosine(34) queuine transglycosylase activity"/>
    <property type="evidence" value="ECO:0007669"/>
    <property type="project" value="UniProtKB-UniRule"/>
</dbReference>
<dbReference type="STRING" id="1798705.A2563_03310"/>
<dbReference type="SUPFAM" id="SSF51713">
    <property type="entry name" value="tRNA-guanine transglycosylase"/>
    <property type="match status" value="1"/>
</dbReference>
<dbReference type="Proteomes" id="UP000176634">
    <property type="component" value="Unassembled WGS sequence"/>
</dbReference>
<feature type="domain" description="tRNA-guanine(15) transglycosylase-like" evidence="6">
    <location>
        <begin position="14"/>
        <end position="112"/>
    </location>
</feature>
<dbReference type="NCBIfam" id="TIGR00430">
    <property type="entry name" value="Q_tRNA_tgt"/>
    <property type="match status" value="1"/>
</dbReference>
<sequence>MSFFELQHKDTNSRARTGIIHTDHGDIQTPIFMPVGTQATVKTLDQTDLQNLPAQIILGNTYHLHLRPGEDLINDFGGLHKFMNWNKPILTDSGGFQVFSLGKQKDDRQQSVIPSTNSGQALNGVKDPSRSDKRDSSSTPQNDKREQGQLVSIDEEGVTFRSHIDGSSHRFTPEIAVEIQHKIGADIIMAFDECTPDNVEEKYAREAMERTHRWAKRSLDAHKELSTKNTRDYKQFLFGIIQGSVYKNLREESAKYISSLDFDGIAIGGESVGYNMKATADILDWVFPLIPENKPHYAMGIGLSPTDLLIAIEHGVDMFDCVAPTRLARHGMVFVNRNIDEKLRINITNKKYAKDTGAIDPDCKCHTCINYSRAYVHHLFNAGELSGMRLASIHNLYFMLDLMNQARTAIEQNKFGELLKKWI</sequence>
<dbReference type="InterPro" id="IPR036511">
    <property type="entry name" value="TGT-like_sf"/>
</dbReference>
<dbReference type="EMBL" id="MFRA01000005">
    <property type="protein sequence ID" value="OGH92675.1"/>
    <property type="molecule type" value="Genomic_DNA"/>
</dbReference>
<feature type="compositionally biased region" description="Basic and acidic residues" evidence="5">
    <location>
        <begin position="127"/>
        <end position="147"/>
    </location>
</feature>
<proteinExistence type="inferred from homology"/>
<evidence type="ECO:0000256" key="5">
    <source>
        <dbReference type="SAM" id="MobiDB-lite"/>
    </source>
</evidence>
<dbReference type="InterPro" id="IPR004803">
    <property type="entry name" value="TGT"/>
</dbReference>
<feature type="binding site" evidence="4">
    <location>
        <position position="242"/>
    </location>
    <ligand>
        <name>substrate</name>
    </ligand>
</feature>
<evidence type="ECO:0000256" key="3">
    <source>
        <dbReference type="ARBA" id="ARBA00022694"/>
    </source>
</evidence>
<dbReference type="NCBIfam" id="TIGR00449">
    <property type="entry name" value="tgt_general"/>
    <property type="match status" value="1"/>
</dbReference>
<feature type="binding site" evidence="4">
    <location>
        <position position="269"/>
    </location>
    <ligand>
        <name>substrate</name>
    </ligand>
</feature>
<organism evidence="7 8">
    <name type="scientific">Candidatus Magasanikbacteria bacterium RIFOXYD1_FULL_40_23</name>
    <dbReference type="NCBI Taxonomy" id="1798705"/>
    <lineage>
        <taxon>Bacteria</taxon>
        <taxon>Candidatus Magasanikiibacteriota</taxon>
    </lineage>
</organism>
<feature type="binding site" evidence="4">
    <location>
        <position position="363"/>
    </location>
    <ligand>
        <name>Zn(2+)</name>
        <dbReference type="ChEBI" id="CHEBI:29105"/>
    </ligand>
</feature>
<comment type="subunit">
    <text evidence="4">Homodimer. Within each dimer, one monomer is responsible for RNA recognition and catalysis, while the other monomer binds to the replacement base PreQ1.</text>
</comment>
<feature type="binding site" evidence="4">
    <location>
        <begin position="92"/>
        <end position="96"/>
    </location>
    <ligand>
        <name>substrate</name>
    </ligand>
</feature>
<keyword evidence="3 4" id="KW-0819">tRNA processing</keyword>
<dbReference type="AlphaFoldDB" id="A0A1F6P915"/>
<comment type="caution">
    <text evidence="7">The sequence shown here is derived from an EMBL/GenBank/DDBJ whole genome shotgun (WGS) entry which is preliminary data.</text>
</comment>
<evidence type="ECO:0000256" key="4">
    <source>
        <dbReference type="HAMAP-Rule" id="MF_00168"/>
    </source>
</evidence>
<dbReference type="UniPathway" id="UPA00392"/>
<dbReference type="EC" id="2.4.2.29" evidence="4"/>
<dbReference type="InterPro" id="IPR050076">
    <property type="entry name" value="ArchSynthase1/Queuine_TRR"/>
</dbReference>
<reference evidence="7 8" key="1">
    <citation type="journal article" date="2016" name="Nat. Commun.">
        <title>Thousands of microbial genomes shed light on interconnected biogeochemical processes in an aquifer system.</title>
        <authorList>
            <person name="Anantharaman K."/>
            <person name="Brown C.T."/>
            <person name="Hug L.A."/>
            <person name="Sharon I."/>
            <person name="Castelle C.J."/>
            <person name="Probst A.J."/>
            <person name="Thomas B.C."/>
            <person name="Singh A."/>
            <person name="Wilkins M.J."/>
            <person name="Karaoz U."/>
            <person name="Brodie E.L."/>
            <person name="Williams K.H."/>
            <person name="Hubbard S.S."/>
            <person name="Banfield J.F."/>
        </authorList>
    </citation>
    <scope>NUCLEOTIDE SEQUENCE [LARGE SCALE GENOMIC DNA]</scope>
</reference>
<feature type="compositionally biased region" description="Polar residues" evidence="5">
    <location>
        <begin position="110"/>
        <end position="121"/>
    </location>
</feature>
<dbReference type="GO" id="GO:0005829">
    <property type="term" value="C:cytosol"/>
    <property type="evidence" value="ECO:0007669"/>
    <property type="project" value="TreeGrafter"/>
</dbReference>
<feature type="binding site" evidence="4">
    <location>
        <position position="365"/>
    </location>
    <ligand>
        <name>Zn(2+)</name>
        <dbReference type="ChEBI" id="CHEBI:29105"/>
    </ligand>
</feature>
<evidence type="ECO:0000313" key="7">
    <source>
        <dbReference type="EMBL" id="OGH92675.1"/>
    </source>
</evidence>
<comment type="similarity">
    <text evidence="4">Belongs to the queuine tRNA-ribosyltransferase family.</text>
</comment>